<comment type="similarity">
    <text evidence="1">Belongs to the short-chain dehydrogenases/reductases (SDR) family.</text>
</comment>
<dbReference type="OrthoDB" id="7375193at2"/>
<dbReference type="Proteomes" id="UP000196086">
    <property type="component" value="Unassembled WGS sequence"/>
</dbReference>
<keyword evidence="2" id="KW-0560">Oxidoreductase</keyword>
<reference evidence="3 4" key="1">
    <citation type="submission" date="2014-06" db="EMBL/GenBank/DDBJ databases">
        <authorList>
            <person name="Ju J."/>
            <person name="Zhang J."/>
        </authorList>
    </citation>
    <scope>NUCLEOTIDE SEQUENCE [LARGE SCALE GENOMIC DNA]</scope>
    <source>
        <strain evidence="3 4">DsW_47</strain>
    </source>
</reference>
<name>A0A1Z5YWC1_9PROT</name>
<accession>A0A1Z5YWC1</accession>
<dbReference type="RefSeq" id="WP_086650765.1">
    <property type="nucleotide sequence ID" value="NZ_JOMQ01000014.1"/>
</dbReference>
<dbReference type="EMBL" id="JOMQ01000014">
    <property type="protein sequence ID" value="OUJ03313.1"/>
    <property type="molecule type" value="Genomic_DNA"/>
</dbReference>
<protein>
    <recommendedName>
        <fullName evidence="5">Oxidoreductase/short-chain dehydrogenase/reductase SDR</fullName>
    </recommendedName>
</protein>
<dbReference type="PRINTS" id="PR00080">
    <property type="entry name" value="SDRFAMILY"/>
</dbReference>
<comment type="caution">
    <text evidence="3">The sequence shown here is derived from an EMBL/GenBank/DDBJ whole genome shotgun (WGS) entry which is preliminary data.</text>
</comment>
<dbReference type="Gene3D" id="3.40.50.720">
    <property type="entry name" value="NAD(P)-binding Rossmann-like Domain"/>
    <property type="match status" value="1"/>
</dbReference>
<dbReference type="FunFam" id="3.40.50.720:FF:000084">
    <property type="entry name" value="Short-chain dehydrogenase reductase"/>
    <property type="match status" value="1"/>
</dbReference>
<dbReference type="PANTHER" id="PTHR43639">
    <property type="entry name" value="OXIDOREDUCTASE, SHORT-CHAIN DEHYDROGENASE/REDUCTASE FAMILY (AFU_ORTHOLOGUE AFUA_5G02870)"/>
    <property type="match status" value="1"/>
</dbReference>
<dbReference type="GO" id="GO:0016491">
    <property type="term" value="F:oxidoreductase activity"/>
    <property type="evidence" value="ECO:0007669"/>
    <property type="project" value="UniProtKB-KW"/>
</dbReference>
<evidence type="ECO:0000256" key="2">
    <source>
        <dbReference type="ARBA" id="ARBA00023002"/>
    </source>
</evidence>
<gene>
    <name evidence="3" type="ORF">HK14_02540</name>
</gene>
<dbReference type="AlphaFoldDB" id="A0A1Z5YWC1"/>
<dbReference type="PROSITE" id="PS00061">
    <property type="entry name" value="ADH_SHORT"/>
    <property type="match status" value="1"/>
</dbReference>
<organism evidence="3 4">
    <name type="scientific">Acetobacter cibinongensis</name>
    <dbReference type="NCBI Taxonomy" id="146475"/>
    <lineage>
        <taxon>Bacteria</taxon>
        <taxon>Pseudomonadati</taxon>
        <taxon>Pseudomonadota</taxon>
        <taxon>Alphaproteobacteria</taxon>
        <taxon>Acetobacterales</taxon>
        <taxon>Acetobacteraceae</taxon>
        <taxon>Acetobacter</taxon>
    </lineage>
</organism>
<evidence type="ECO:0000313" key="3">
    <source>
        <dbReference type="EMBL" id="OUJ03313.1"/>
    </source>
</evidence>
<dbReference type="InterPro" id="IPR036291">
    <property type="entry name" value="NAD(P)-bd_dom_sf"/>
</dbReference>
<dbReference type="SUPFAM" id="SSF51735">
    <property type="entry name" value="NAD(P)-binding Rossmann-fold domains"/>
    <property type="match status" value="1"/>
</dbReference>
<evidence type="ECO:0000256" key="1">
    <source>
        <dbReference type="ARBA" id="ARBA00006484"/>
    </source>
</evidence>
<proteinExistence type="inferred from homology"/>
<dbReference type="PANTHER" id="PTHR43639:SF9">
    <property type="entry name" value="BLL5898 PROTEIN"/>
    <property type="match status" value="1"/>
</dbReference>
<dbReference type="InterPro" id="IPR002347">
    <property type="entry name" value="SDR_fam"/>
</dbReference>
<evidence type="ECO:0008006" key="5">
    <source>
        <dbReference type="Google" id="ProtNLM"/>
    </source>
</evidence>
<dbReference type="CDD" id="cd05233">
    <property type="entry name" value="SDR_c"/>
    <property type="match status" value="1"/>
</dbReference>
<dbReference type="PRINTS" id="PR00081">
    <property type="entry name" value="GDHRDH"/>
</dbReference>
<evidence type="ECO:0000313" key="4">
    <source>
        <dbReference type="Proteomes" id="UP000196086"/>
    </source>
</evidence>
<sequence>MTRFQQKTVVITGAARGFGAATAECFYKEGANLVLLDSAKQNQDNTGFAPDHVLFLECDISNSQAVNSAMQQAVQRFGGIDVLVNNAGIAYPGQPEDTTDDVWQKVISIDLSGTFYCARAAIPYLKKTRGSIVNVGSISGMGGDWNFPAYNAAKGGVVNLTRSLALDLGQHGIRVNSVNPGLSKTPMGQGLAQNSEKSRKFMERTALGRLGEPDEIAQVIVFLASDAASYVTGATVAVDGGTSASNGQPPMA</sequence>
<dbReference type="NCBIfam" id="NF005559">
    <property type="entry name" value="PRK07231.1"/>
    <property type="match status" value="1"/>
</dbReference>
<dbReference type="Pfam" id="PF13561">
    <property type="entry name" value="adh_short_C2"/>
    <property type="match status" value="1"/>
</dbReference>
<dbReference type="InterPro" id="IPR020904">
    <property type="entry name" value="Sc_DH/Rdtase_CS"/>
</dbReference>